<dbReference type="SUPFAM" id="SSF52980">
    <property type="entry name" value="Restriction endonuclease-like"/>
    <property type="match status" value="1"/>
</dbReference>
<dbReference type="PANTHER" id="PTHR47152">
    <property type="entry name" value="SLR2084 PROTEIN-RELATED"/>
    <property type="match status" value="1"/>
</dbReference>
<dbReference type="InterPro" id="IPR012296">
    <property type="entry name" value="Nuclease_put_TT1808"/>
</dbReference>
<proteinExistence type="predicted"/>
<sequence length="232" mass="26465">MINIVKGIIVNIQLLLLKMITTETKIITDSWISLTWDEFSQLWDDSIYKKAKFYYYNQKVRIEMTPLGNDHASDHSIINHAIYLYAAIKNIPFNGLDACSYRKVGVKEAQPDLSFYIGDNVDVVPYGTGVIDLTIYPSPNLVIEVANTSLADDKGEKRLLYEDCGVEEYWIVDVKNVNIIAFKIEDKGSKRITQSLVLPGLEINSLVQALQKSRETNHSEVSRWLLQQFQSN</sequence>
<dbReference type="Proteomes" id="UP000003781">
    <property type="component" value="Unassembled WGS sequence"/>
</dbReference>
<gene>
    <name evidence="2" type="ORF">CY0110_12037</name>
</gene>
<dbReference type="EMBL" id="AAXW01000053">
    <property type="protein sequence ID" value="EAZ89125.1"/>
    <property type="molecule type" value="Genomic_DNA"/>
</dbReference>
<reference evidence="2 3" key="1">
    <citation type="submission" date="2007-03" db="EMBL/GenBank/DDBJ databases">
        <authorList>
            <person name="Stal L."/>
            <person name="Ferriera S."/>
            <person name="Johnson J."/>
            <person name="Kravitz S."/>
            <person name="Beeson K."/>
            <person name="Sutton G."/>
            <person name="Rogers Y.-H."/>
            <person name="Friedman R."/>
            <person name="Frazier M."/>
            <person name="Venter J.C."/>
        </authorList>
    </citation>
    <scope>NUCLEOTIDE SEQUENCE [LARGE SCALE GENOMIC DNA]</scope>
    <source>
        <strain evidence="2 3">CCY0110</strain>
    </source>
</reference>
<comment type="caution">
    <text evidence="2">The sequence shown here is derived from an EMBL/GenBank/DDBJ whole genome shotgun (WGS) entry which is preliminary data.</text>
</comment>
<dbReference type="CDD" id="cd06260">
    <property type="entry name" value="DUF820-like"/>
    <property type="match status" value="1"/>
</dbReference>
<evidence type="ECO:0000313" key="2">
    <source>
        <dbReference type="EMBL" id="EAZ89125.1"/>
    </source>
</evidence>
<accession>A3IWL4</accession>
<dbReference type="eggNOG" id="COG4636">
    <property type="taxonomic scope" value="Bacteria"/>
</dbReference>
<organism evidence="2 3">
    <name type="scientific">Crocosphaera chwakensis CCY0110</name>
    <dbReference type="NCBI Taxonomy" id="391612"/>
    <lineage>
        <taxon>Bacteria</taxon>
        <taxon>Bacillati</taxon>
        <taxon>Cyanobacteriota</taxon>
        <taxon>Cyanophyceae</taxon>
        <taxon>Oscillatoriophycideae</taxon>
        <taxon>Chroococcales</taxon>
        <taxon>Aphanothecaceae</taxon>
        <taxon>Crocosphaera</taxon>
        <taxon>Crocosphaera chwakensis</taxon>
    </lineage>
</organism>
<dbReference type="Pfam" id="PF05685">
    <property type="entry name" value="Uma2"/>
    <property type="match status" value="1"/>
</dbReference>
<protein>
    <recommendedName>
        <fullName evidence="1">Putative restriction endonuclease domain-containing protein</fullName>
    </recommendedName>
</protein>
<evidence type="ECO:0000313" key="3">
    <source>
        <dbReference type="Proteomes" id="UP000003781"/>
    </source>
</evidence>
<dbReference type="InterPro" id="IPR008538">
    <property type="entry name" value="Uma2"/>
</dbReference>
<dbReference type="AlphaFoldDB" id="A3IWL4"/>
<dbReference type="InterPro" id="IPR011335">
    <property type="entry name" value="Restrct_endonuc-II-like"/>
</dbReference>
<dbReference type="Gene3D" id="3.90.1570.10">
    <property type="entry name" value="tt1808, chain A"/>
    <property type="match status" value="1"/>
</dbReference>
<name>A3IWL4_9CHRO</name>
<feature type="domain" description="Putative restriction endonuclease" evidence="1">
    <location>
        <begin position="36"/>
        <end position="210"/>
    </location>
</feature>
<evidence type="ECO:0000259" key="1">
    <source>
        <dbReference type="Pfam" id="PF05685"/>
    </source>
</evidence>
<keyword evidence="3" id="KW-1185">Reference proteome</keyword>